<protein>
    <submittedName>
        <fullName evidence="2">(4Fe-4S)-binding protein</fullName>
    </submittedName>
</protein>
<name>A0A7U4QL55_DESA2</name>
<organism evidence="2 3">
    <name type="scientific">Desulfofervidus auxilii</name>
    <dbReference type="NCBI Taxonomy" id="1621989"/>
    <lineage>
        <taxon>Bacteria</taxon>
        <taxon>Pseudomonadati</taxon>
        <taxon>Thermodesulfobacteriota</taxon>
        <taxon>Candidatus Desulfofervidia</taxon>
        <taxon>Candidatus Desulfofervidales</taxon>
        <taxon>Candidatus Desulfofervidaceae</taxon>
        <taxon>Candidatus Desulfofervidus</taxon>
    </lineage>
</organism>
<accession>A0A7U4QL55</accession>
<keyword evidence="3" id="KW-1185">Reference proteome</keyword>
<dbReference type="EMBL" id="CP013015">
    <property type="protein sequence ID" value="AMM41359.1"/>
    <property type="molecule type" value="Genomic_DNA"/>
</dbReference>
<evidence type="ECO:0000313" key="3">
    <source>
        <dbReference type="Proteomes" id="UP000070560"/>
    </source>
</evidence>
<gene>
    <name evidence="2" type="ORF">HS1_001563</name>
</gene>
<reference evidence="2 3" key="1">
    <citation type="submission" date="2015-10" db="EMBL/GenBank/DDBJ databases">
        <title>Candidatus Desulfofervidus auxilii, a hydrogenotrophic sulfate-reducing bacterium involved in the thermophilic anaerobic oxidation of methane.</title>
        <authorList>
            <person name="Krukenberg V."/>
            <person name="Richter M."/>
            <person name="Wegener G."/>
        </authorList>
    </citation>
    <scope>NUCLEOTIDE SEQUENCE [LARGE SCALE GENOMIC DNA]</scope>
    <source>
        <strain evidence="2 3">HS1</strain>
    </source>
</reference>
<feature type="domain" description="4Fe-4S ferredoxin-type" evidence="1">
    <location>
        <begin position="2"/>
        <end position="31"/>
    </location>
</feature>
<dbReference type="InterPro" id="IPR017896">
    <property type="entry name" value="4Fe4S_Fe-S-bd"/>
</dbReference>
<sequence length="129" mass="14490">MYRIQIDHNKCTGCRYCELACSLNHLTTALNPKKARIRVLKEKGRFFPVISGPYTDAACNIKVDLIIGDKVYDFCDICRASCPHKDIFKDPVTTTSFQCDFCGIDAPGPSCVRWCPSGALKLIEIPSYY</sequence>
<dbReference type="KEGG" id="daw:HS1_001563"/>
<proteinExistence type="predicted"/>
<dbReference type="Gene3D" id="3.30.70.20">
    <property type="match status" value="1"/>
</dbReference>
<dbReference type="RefSeq" id="WP_066063325.1">
    <property type="nucleotide sequence ID" value="NZ_CP013015.1"/>
</dbReference>
<evidence type="ECO:0000313" key="2">
    <source>
        <dbReference type="EMBL" id="AMM41359.1"/>
    </source>
</evidence>
<dbReference type="AlphaFoldDB" id="A0A7U4QL55"/>
<dbReference type="OrthoDB" id="9789030at2"/>
<dbReference type="PROSITE" id="PS51379">
    <property type="entry name" value="4FE4S_FER_2"/>
    <property type="match status" value="1"/>
</dbReference>
<evidence type="ECO:0000259" key="1">
    <source>
        <dbReference type="PROSITE" id="PS51379"/>
    </source>
</evidence>
<dbReference type="SUPFAM" id="SSF54862">
    <property type="entry name" value="4Fe-4S ferredoxins"/>
    <property type="match status" value="1"/>
</dbReference>
<dbReference type="Proteomes" id="UP000070560">
    <property type="component" value="Chromosome"/>
</dbReference>